<keyword evidence="3" id="KW-0813">Transport</keyword>
<dbReference type="PROSITE" id="PS00217">
    <property type="entry name" value="SUGAR_TRANSPORT_2"/>
    <property type="match status" value="1"/>
</dbReference>
<comment type="similarity">
    <text evidence="2">Belongs to the major facilitator superfamily. Sugar transporter (TC 2.A.1.1) family.</text>
</comment>
<dbReference type="InterPro" id="IPR020846">
    <property type="entry name" value="MFS_dom"/>
</dbReference>
<protein>
    <submittedName>
        <fullName evidence="11">Unannotated protein</fullName>
    </submittedName>
</protein>
<gene>
    <name evidence="11" type="ORF">UFOPK3610_00871</name>
</gene>
<evidence type="ECO:0000256" key="3">
    <source>
        <dbReference type="ARBA" id="ARBA00022448"/>
    </source>
</evidence>
<sequence>MAMSMASGTERYRTGRVVGLASSAALGGFLFGYDSAVINGASSAIKSTFGLGDFAIGFVVSIALIGSAIGAWFAGGLAERYGRRPVMVIAAVLFFAASIGQALPVGIVDLCVWRFIGGAGIGVASVMAPMYIAEIAPAALRGRMASLQQLAIVIGIFATGLINELILTAAGGVSTNTFWLGLAAWQWMFLLMVIPAVVYAVLALRLPESPRFLIGVGKTEKATAVLASIYIDDVAPLVTSIANSLKGDHKPRFSDLRGKRLGLMPIVWIGILLSVFQQFVGINAVFYYSNTIWQAVGFSEGQAFQTSLITTAVNVVFTVVAIALVDRVGRKPLLIVGSIGMIVTLGVLTYVFGTAPVVDGNPVLSDGPDIAAMVAFNLYVAFFAATWGPVVWVLISEIFPNRIRAAALALATAAQWIANFIVSTTFPGLASVSLGLAYGIFTAFAILSLLFVIAKVKETKGMQLEDIGSLETVKA</sequence>
<evidence type="ECO:0000256" key="2">
    <source>
        <dbReference type="ARBA" id="ARBA00010992"/>
    </source>
</evidence>
<name>A0A6J7GWC9_9ZZZZ</name>
<dbReference type="AlphaFoldDB" id="A0A6J7GWC9"/>
<evidence type="ECO:0000313" key="11">
    <source>
        <dbReference type="EMBL" id="CAB4912032.1"/>
    </source>
</evidence>
<feature type="transmembrane region" description="Helical" evidence="9">
    <location>
        <begin position="54"/>
        <end position="74"/>
    </location>
</feature>
<keyword evidence="8 9" id="KW-0472">Membrane</keyword>
<keyword evidence="7 9" id="KW-1133">Transmembrane helix</keyword>
<dbReference type="PROSITE" id="PS00216">
    <property type="entry name" value="SUGAR_TRANSPORT_1"/>
    <property type="match status" value="2"/>
</dbReference>
<feature type="transmembrane region" description="Helical" evidence="9">
    <location>
        <begin position="145"/>
        <end position="166"/>
    </location>
</feature>
<dbReference type="GO" id="GO:0022857">
    <property type="term" value="F:transmembrane transporter activity"/>
    <property type="evidence" value="ECO:0007669"/>
    <property type="project" value="InterPro"/>
</dbReference>
<dbReference type="NCBIfam" id="TIGR00879">
    <property type="entry name" value="SP"/>
    <property type="match status" value="1"/>
</dbReference>
<accession>A0A6J7GWC9</accession>
<dbReference type="GO" id="GO:0005886">
    <property type="term" value="C:plasma membrane"/>
    <property type="evidence" value="ECO:0007669"/>
    <property type="project" value="UniProtKB-SubCell"/>
</dbReference>
<dbReference type="FunFam" id="1.20.1250.20:FF:000122">
    <property type="entry name" value="D-xylose transporter XylE"/>
    <property type="match status" value="1"/>
</dbReference>
<feature type="transmembrane region" description="Helical" evidence="9">
    <location>
        <begin position="86"/>
        <end position="107"/>
    </location>
</feature>
<keyword evidence="6 9" id="KW-0812">Transmembrane</keyword>
<evidence type="ECO:0000256" key="9">
    <source>
        <dbReference type="SAM" id="Phobius"/>
    </source>
</evidence>
<dbReference type="InterPro" id="IPR005828">
    <property type="entry name" value="MFS_sugar_transport-like"/>
</dbReference>
<dbReference type="PANTHER" id="PTHR48020">
    <property type="entry name" value="PROTON MYO-INOSITOL COTRANSPORTER"/>
    <property type="match status" value="1"/>
</dbReference>
<evidence type="ECO:0000256" key="5">
    <source>
        <dbReference type="ARBA" id="ARBA00022597"/>
    </source>
</evidence>
<feature type="transmembrane region" description="Helical" evidence="9">
    <location>
        <begin position="372"/>
        <end position="395"/>
    </location>
</feature>
<feature type="domain" description="Major facilitator superfamily (MFS) profile" evidence="10">
    <location>
        <begin position="20"/>
        <end position="460"/>
    </location>
</feature>
<dbReference type="Gene3D" id="1.20.1250.20">
    <property type="entry name" value="MFS general substrate transporter like domains"/>
    <property type="match status" value="2"/>
</dbReference>
<evidence type="ECO:0000259" key="10">
    <source>
        <dbReference type="PROSITE" id="PS50850"/>
    </source>
</evidence>
<evidence type="ECO:0000256" key="6">
    <source>
        <dbReference type="ARBA" id="ARBA00022692"/>
    </source>
</evidence>
<dbReference type="InterPro" id="IPR005829">
    <property type="entry name" value="Sugar_transporter_CS"/>
</dbReference>
<keyword evidence="5" id="KW-0762">Sugar transport</keyword>
<evidence type="ECO:0000256" key="8">
    <source>
        <dbReference type="ARBA" id="ARBA00023136"/>
    </source>
</evidence>
<dbReference type="SUPFAM" id="SSF103473">
    <property type="entry name" value="MFS general substrate transporter"/>
    <property type="match status" value="1"/>
</dbReference>
<feature type="transmembrane region" description="Helical" evidence="9">
    <location>
        <begin position="266"/>
        <end position="288"/>
    </location>
</feature>
<dbReference type="InterPro" id="IPR036259">
    <property type="entry name" value="MFS_trans_sf"/>
</dbReference>
<feature type="transmembrane region" description="Helical" evidence="9">
    <location>
        <begin position="308"/>
        <end position="325"/>
    </location>
</feature>
<feature type="transmembrane region" description="Helical" evidence="9">
    <location>
        <begin position="436"/>
        <end position="454"/>
    </location>
</feature>
<dbReference type="EMBL" id="CAFBMR010000027">
    <property type="protein sequence ID" value="CAB4912032.1"/>
    <property type="molecule type" value="Genomic_DNA"/>
</dbReference>
<evidence type="ECO:0000256" key="4">
    <source>
        <dbReference type="ARBA" id="ARBA00022475"/>
    </source>
</evidence>
<keyword evidence="4" id="KW-1003">Cell membrane</keyword>
<dbReference type="InterPro" id="IPR003663">
    <property type="entry name" value="Sugar/inositol_transpt"/>
</dbReference>
<dbReference type="PRINTS" id="PR00171">
    <property type="entry name" value="SUGRTRNSPORT"/>
</dbReference>
<comment type="subcellular location">
    <subcellularLocation>
        <location evidence="1">Cell membrane</location>
        <topology evidence="1">Multi-pass membrane protein</topology>
    </subcellularLocation>
</comment>
<proteinExistence type="inferred from homology"/>
<feature type="transmembrane region" description="Helical" evidence="9">
    <location>
        <begin position="407"/>
        <end position="430"/>
    </location>
</feature>
<organism evidence="11">
    <name type="scientific">freshwater metagenome</name>
    <dbReference type="NCBI Taxonomy" id="449393"/>
    <lineage>
        <taxon>unclassified sequences</taxon>
        <taxon>metagenomes</taxon>
        <taxon>ecological metagenomes</taxon>
    </lineage>
</organism>
<dbReference type="PROSITE" id="PS50850">
    <property type="entry name" value="MFS"/>
    <property type="match status" value="1"/>
</dbReference>
<feature type="transmembrane region" description="Helical" evidence="9">
    <location>
        <begin position="178"/>
        <end position="202"/>
    </location>
</feature>
<evidence type="ECO:0000256" key="1">
    <source>
        <dbReference type="ARBA" id="ARBA00004651"/>
    </source>
</evidence>
<feature type="transmembrane region" description="Helical" evidence="9">
    <location>
        <begin position="113"/>
        <end position="133"/>
    </location>
</feature>
<reference evidence="11" key="1">
    <citation type="submission" date="2020-05" db="EMBL/GenBank/DDBJ databases">
        <authorList>
            <person name="Chiriac C."/>
            <person name="Salcher M."/>
            <person name="Ghai R."/>
            <person name="Kavagutti S V."/>
        </authorList>
    </citation>
    <scope>NUCLEOTIDE SEQUENCE</scope>
</reference>
<dbReference type="Pfam" id="PF00083">
    <property type="entry name" value="Sugar_tr"/>
    <property type="match status" value="1"/>
</dbReference>
<feature type="transmembrane region" description="Helical" evidence="9">
    <location>
        <begin position="332"/>
        <end position="352"/>
    </location>
</feature>
<dbReference type="InterPro" id="IPR050814">
    <property type="entry name" value="Myo-inositol_Transporter"/>
</dbReference>
<evidence type="ECO:0000256" key="7">
    <source>
        <dbReference type="ARBA" id="ARBA00022989"/>
    </source>
</evidence>
<dbReference type="PANTHER" id="PTHR48020:SF12">
    <property type="entry name" value="PROTON MYO-INOSITOL COTRANSPORTER"/>
    <property type="match status" value="1"/>
</dbReference>